<name>A0ABV3C2G7_9ACTN</name>
<sequence>MAGQGCGARRPAVACLLALLLTLTALAGCSSGGPGGPAAAVVSREIQTLLDTHARALLDRDEPAFRAALDPAYAPAALTGFRRLAKVPLDGWTYRVTGIDRTGDDRVTARAELGYRLRGHDRGPVTSGRVLDLTERDGRWYVTGDRPAEGAPRQLWEQGDVTTVRGARSLVLGVGQDPERLRAIAAAADRAVPAVSGAWPTEWAREVVVLVPGSLDAMGGLLGAPGSSYRGIAAVTTGETAGGADAPADRVIVNPEAYGALGDFGRQLVLTHETVHVATRAHTSGSTPVWLSEGFADWAAYRGTGRTPAQAAPELARAVRAGELPARLPEDADFGFGGDAEALARAYEGGWLACALIAERWGEKELTDFYRAVGAHPGRDGAVEKALQEVLDTTPEEFTAAWRTYLGERLG</sequence>
<feature type="chain" id="PRO_5045454083" description="Lipoprotein" evidence="1">
    <location>
        <begin position="28"/>
        <end position="411"/>
    </location>
</feature>
<evidence type="ECO:0008006" key="4">
    <source>
        <dbReference type="Google" id="ProtNLM"/>
    </source>
</evidence>
<feature type="signal peptide" evidence="1">
    <location>
        <begin position="1"/>
        <end position="27"/>
    </location>
</feature>
<dbReference type="EMBL" id="JBEZAE010000001">
    <property type="protein sequence ID" value="MEU7068971.1"/>
    <property type="molecule type" value="Genomic_DNA"/>
</dbReference>
<evidence type="ECO:0000313" key="2">
    <source>
        <dbReference type="EMBL" id="MEU7068971.1"/>
    </source>
</evidence>
<organism evidence="2 3">
    <name type="scientific">Streptomyces narbonensis</name>
    <dbReference type="NCBI Taxonomy" id="67333"/>
    <lineage>
        <taxon>Bacteria</taxon>
        <taxon>Bacillati</taxon>
        <taxon>Actinomycetota</taxon>
        <taxon>Actinomycetes</taxon>
        <taxon>Kitasatosporales</taxon>
        <taxon>Streptomycetaceae</taxon>
        <taxon>Streptomyces</taxon>
    </lineage>
</organism>
<evidence type="ECO:0000313" key="3">
    <source>
        <dbReference type="Proteomes" id="UP001551329"/>
    </source>
</evidence>
<gene>
    <name evidence="2" type="ORF">AB0A88_02305</name>
</gene>
<dbReference type="RefSeq" id="WP_358468052.1">
    <property type="nucleotide sequence ID" value="NZ_JBEZAE010000001.1"/>
</dbReference>
<accession>A0ABV3C2G7</accession>
<evidence type="ECO:0000256" key="1">
    <source>
        <dbReference type="SAM" id="SignalP"/>
    </source>
</evidence>
<proteinExistence type="predicted"/>
<keyword evidence="1" id="KW-0732">Signal</keyword>
<reference evidence="2 3" key="1">
    <citation type="submission" date="2024-06" db="EMBL/GenBank/DDBJ databases">
        <title>The Natural Products Discovery Center: Release of the First 8490 Sequenced Strains for Exploring Actinobacteria Biosynthetic Diversity.</title>
        <authorList>
            <person name="Kalkreuter E."/>
            <person name="Kautsar S.A."/>
            <person name="Yang D."/>
            <person name="Bader C.D."/>
            <person name="Teijaro C.N."/>
            <person name="Fluegel L."/>
            <person name="Davis C.M."/>
            <person name="Simpson J.R."/>
            <person name="Lauterbach L."/>
            <person name="Steele A.D."/>
            <person name="Gui C."/>
            <person name="Meng S."/>
            <person name="Li G."/>
            <person name="Viehrig K."/>
            <person name="Ye F."/>
            <person name="Su P."/>
            <person name="Kiefer A.F."/>
            <person name="Nichols A."/>
            <person name="Cepeda A.J."/>
            <person name="Yan W."/>
            <person name="Fan B."/>
            <person name="Jiang Y."/>
            <person name="Adhikari A."/>
            <person name="Zheng C.-J."/>
            <person name="Schuster L."/>
            <person name="Cowan T.M."/>
            <person name="Smanski M.J."/>
            <person name="Chevrette M.G."/>
            <person name="De Carvalho L.P.S."/>
            <person name="Shen B."/>
        </authorList>
    </citation>
    <scope>NUCLEOTIDE SEQUENCE [LARGE SCALE GENOMIC DNA]</scope>
    <source>
        <strain evidence="2 3">NPDC045974</strain>
    </source>
</reference>
<dbReference type="Proteomes" id="UP001551329">
    <property type="component" value="Unassembled WGS sequence"/>
</dbReference>
<comment type="caution">
    <text evidence="2">The sequence shown here is derived from an EMBL/GenBank/DDBJ whole genome shotgun (WGS) entry which is preliminary data.</text>
</comment>
<keyword evidence="3" id="KW-1185">Reference proteome</keyword>
<protein>
    <recommendedName>
        <fullName evidence="4">Lipoprotein</fullName>
    </recommendedName>
</protein>